<sequence>MTEIADIRGATQSCERSRYRRNDNDDARWTHTGVTGSGRSSPDYTHLVSEAGSSLQDSQPGRSGDPEQKPERNHKRTKIEVGPPCDRRNYLPLWKHCTGAVEFTPQRLGFEDQVGGNDRCDVIQHQRGDDLVRFEIGTEDARDGCPETAADGTGDNHRQNRHPGGKTFAERKRNAGGEDRSHVELTFTADVEESDLECHRRAQSGEEKRSCRHQRSTQGPLIEKTPFEYPLVGRQWILSGDEEHNRTDEQRCEERTHGDSPHEPAGTVGSRFEANPESGEGAHD</sequence>
<feature type="compositionally biased region" description="Basic and acidic residues" evidence="1">
    <location>
        <begin position="241"/>
        <end position="262"/>
    </location>
</feature>
<gene>
    <name evidence="2" type="ORF">UFOPK1835_02059</name>
</gene>
<feature type="compositionally biased region" description="Basic and acidic residues" evidence="1">
    <location>
        <begin position="168"/>
        <end position="183"/>
    </location>
</feature>
<feature type="compositionally biased region" description="Polar residues" evidence="1">
    <location>
        <begin position="51"/>
        <end position="61"/>
    </location>
</feature>
<feature type="compositionally biased region" description="Polar residues" evidence="1">
    <location>
        <begin position="32"/>
        <end position="43"/>
    </location>
</feature>
<feature type="region of interest" description="Disordered" evidence="1">
    <location>
        <begin position="142"/>
        <end position="226"/>
    </location>
</feature>
<protein>
    <submittedName>
        <fullName evidence="2">Unannotated protein</fullName>
    </submittedName>
</protein>
<feature type="region of interest" description="Disordered" evidence="1">
    <location>
        <begin position="1"/>
        <end position="85"/>
    </location>
</feature>
<dbReference type="AlphaFoldDB" id="A0A6J6IJ67"/>
<organism evidence="2">
    <name type="scientific">freshwater metagenome</name>
    <dbReference type="NCBI Taxonomy" id="449393"/>
    <lineage>
        <taxon>unclassified sequences</taxon>
        <taxon>metagenomes</taxon>
        <taxon>ecological metagenomes</taxon>
    </lineage>
</organism>
<feature type="compositionally biased region" description="Basic and acidic residues" evidence="1">
    <location>
        <begin position="15"/>
        <end position="29"/>
    </location>
</feature>
<evidence type="ECO:0000256" key="1">
    <source>
        <dbReference type="SAM" id="MobiDB-lite"/>
    </source>
</evidence>
<dbReference type="EMBL" id="CAEZUP010000137">
    <property type="protein sequence ID" value="CAB4624572.1"/>
    <property type="molecule type" value="Genomic_DNA"/>
</dbReference>
<feature type="compositionally biased region" description="Basic and acidic residues" evidence="1">
    <location>
        <begin position="196"/>
        <end position="209"/>
    </location>
</feature>
<feature type="region of interest" description="Disordered" evidence="1">
    <location>
        <begin position="238"/>
        <end position="284"/>
    </location>
</feature>
<evidence type="ECO:0000313" key="2">
    <source>
        <dbReference type="EMBL" id="CAB4624572.1"/>
    </source>
</evidence>
<accession>A0A6J6IJ67</accession>
<name>A0A6J6IJ67_9ZZZZ</name>
<reference evidence="2" key="1">
    <citation type="submission" date="2020-05" db="EMBL/GenBank/DDBJ databases">
        <authorList>
            <person name="Chiriac C."/>
            <person name="Salcher M."/>
            <person name="Ghai R."/>
            <person name="Kavagutti S V."/>
        </authorList>
    </citation>
    <scope>NUCLEOTIDE SEQUENCE</scope>
</reference>
<proteinExistence type="predicted"/>